<protein>
    <submittedName>
        <fullName evidence="2">Putative phage cell wall hydrolase</fullName>
    </submittedName>
</protein>
<organism evidence="2 3">
    <name type="scientific">Monoglobus pectinilyticus</name>
    <dbReference type="NCBI Taxonomy" id="1981510"/>
    <lineage>
        <taxon>Bacteria</taxon>
        <taxon>Bacillati</taxon>
        <taxon>Bacillota</taxon>
        <taxon>Clostridia</taxon>
        <taxon>Monoglobales</taxon>
        <taxon>Monoglobaceae</taxon>
        <taxon>Monoglobus</taxon>
    </lineage>
</organism>
<sequence length="692" mass="76861">MATAKQLVEIAEKEIGYTENSGIYKEYDSTGDPWCAYFVSWCLKEAGINDYGTQGAAAAFAYMAEKEGKGTFHAKGNGYSPKTGDLFIRNYVGQKGVNGNGPVEHVGIVRTDAINGSFQSVEGNSSNSVASNTRNVSDYCYVTPPFNGLNSSKPSLNLKTWSDIVTADKLNEIFKGGLANQGKLFCEICIAYQVNPAFAASIACFESSYGDYGPAERNYNFFGYMSGSGSMIFTKFDSLEQGLTKCISNISRNYLHQGLNFKQIQEKYCPVGAANDPYGTNNQWYGGVSAVYKNLTGGDVASADLGSGVESDSEGQDNLAKMRSGNYSIDGSDSGECNNSTSVPITSAQTMSYIGASVDFRENPLNSKKMLNQNNIELYIVGAEGAIYKPVVVDEIIWETEAYGSPAQLAFTVIKDEYVSFEEGDQVIFKYRGAPVFYGFIFQKQRTKQHHIKVTAYDQTRYFKNSDCFVFEGCTATEIIKSICNDYKIAYGQLEDTGVKLPLTVCDNIQVFQIIEDALDYTVAHGGYRFLLWDNFGSLVLAPKFWYKKNYVVCDFTAQDFDYTTTIDEGTYTRVKLYYDNEQTGVREVYIRDKSAEYPKYGVLQYCDTLDEGEDGAKKADEIIKITTNKIRKLDIKGALGDVTVRGGTQVYIEFNLGDVIQKKWMECFSVKHTFKNGEHFMDLHLVGGQFI</sequence>
<gene>
    <name evidence="2" type="ORF">B9O19_00466</name>
</gene>
<dbReference type="Pfam" id="PF24032">
    <property type="entry name" value="YQBQ"/>
    <property type="match status" value="1"/>
</dbReference>
<dbReference type="InterPro" id="IPR007921">
    <property type="entry name" value="CHAP_dom"/>
</dbReference>
<dbReference type="AlphaFoldDB" id="A0A2K9P1G6"/>
<proteinExistence type="predicted"/>
<reference evidence="2 3" key="1">
    <citation type="submission" date="2017-04" db="EMBL/GenBank/DDBJ databases">
        <title>Monoglobus pectinilyticus 14 draft genome.</title>
        <authorList>
            <person name="Kim C."/>
            <person name="Rosendale D.I."/>
            <person name="Kelly W.J."/>
            <person name="Tannock G.W."/>
            <person name="Patchett M.L."/>
            <person name="Jordens J.Z."/>
        </authorList>
    </citation>
    <scope>NUCLEOTIDE SEQUENCE [LARGE SCALE GENOMIC DNA]</scope>
    <source>
        <strain evidence="2 3">14</strain>
    </source>
</reference>
<dbReference type="GO" id="GO:0016787">
    <property type="term" value="F:hydrolase activity"/>
    <property type="evidence" value="ECO:0007669"/>
    <property type="project" value="UniProtKB-KW"/>
</dbReference>
<dbReference type="PROSITE" id="PS50911">
    <property type="entry name" value="CHAP"/>
    <property type="match status" value="1"/>
</dbReference>
<evidence type="ECO:0000259" key="1">
    <source>
        <dbReference type="PROSITE" id="PS50911"/>
    </source>
</evidence>
<keyword evidence="2" id="KW-0378">Hydrolase</keyword>
<dbReference type="GeneID" id="98061890"/>
<feature type="domain" description="Peptidase C51" evidence="1">
    <location>
        <begin position="10"/>
        <end position="143"/>
    </location>
</feature>
<dbReference type="OrthoDB" id="1698671at2"/>
<evidence type="ECO:0000313" key="3">
    <source>
        <dbReference type="Proteomes" id="UP000235589"/>
    </source>
</evidence>
<dbReference type="RefSeq" id="WP_102364936.1">
    <property type="nucleotide sequence ID" value="NZ_CP020991.1"/>
</dbReference>
<accession>A0A2K9P1G6</accession>
<dbReference type="Proteomes" id="UP000235589">
    <property type="component" value="Chromosome"/>
</dbReference>
<dbReference type="EMBL" id="CP020991">
    <property type="protein sequence ID" value="AUO18649.1"/>
    <property type="molecule type" value="Genomic_DNA"/>
</dbReference>
<dbReference type="Pfam" id="PF05257">
    <property type="entry name" value="CHAP"/>
    <property type="match status" value="1"/>
</dbReference>
<keyword evidence="3" id="KW-1185">Reference proteome</keyword>
<name>A0A2K9P1G6_9FIRM</name>
<dbReference type="SUPFAM" id="SSF69279">
    <property type="entry name" value="Phage tail proteins"/>
    <property type="match status" value="1"/>
</dbReference>
<dbReference type="InterPro" id="IPR056937">
    <property type="entry name" value="YqbQ/XkdQ"/>
</dbReference>
<dbReference type="KEGG" id="mpec:B9O19_00466"/>
<evidence type="ECO:0000313" key="2">
    <source>
        <dbReference type="EMBL" id="AUO18649.1"/>
    </source>
</evidence>